<organism evidence="1 2">
    <name type="scientific">Clostridium disporicum</name>
    <dbReference type="NCBI Taxonomy" id="84024"/>
    <lineage>
        <taxon>Bacteria</taxon>
        <taxon>Bacillati</taxon>
        <taxon>Bacillota</taxon>
        <taxon>Clostridia</taxon>
        <taxon>Eubacteriales</taxon>
        <taxon>Clostridiaceae</taxon>
        <taxon>Clostridium</taxon>
    </lineage>
</organism>
<dbReference type="OrthoDB" id="1953676at2"/>
<accession>A0A174F142</accession>
<dbReference type="EMBL" id="CYZX01000009">
    <property type="protein sequence ID" value="CUO41915.1"/>
    <property type="molecule type" value="Genomic_DNA"/>
</dbReference>
<evidence type="ECO:0000313" key="1">
    <source>
        <dbReference type="EMBL" id="CUO41915.1"/>
    </source>
</evidence>
<reference evidence="1 2" key="1">
    <citation type="submission" date="2015-09" db="EMBL/GenBank/DDBJ databases">
        <authorList>
            <consortium name="Pathogen Informatics"/>
        </authorList>
    </citation>
    <scope>NUCLEOTIDE SEQUENCE [LARGE SCALE GENOMIC DNA]</scope>
    <source>
        <strain evidence="1 2">2789STDY5834856</strain>
    </source>
</reference>
<dbReference type="AlphaFoldDB" id="A0A174F142"/>
<dbReference type="RefSeq" id="WP_055265282.1">
    <property type="nucleotide sequence ID" value="NZ_CABIXQ010000009.1"/>
</dbReference>
<protein>
    <submittedName>
        <fullName evidence="1">Putative PilT-like ATPase</fullName>
    </submittedName>
</protein>
<sequence length="137" mass="15612">MIQVFCARRGSGKTKRLIELANNQYLESKGDSVYIDDDCRPMFQLHTGIRFVETNEFRVCDCDSFYGMLCGIISSNYDIENIYIDGLSNIVKCTMKESTELFKKIAGITEKFGINVYINVNVDSTEEVPDCIKEYVA</sequence>
<evidence type="ECO:0000313" key="2">
    <source>
        <dbReference type="Proteomes" id="UP000095594"/>
    </source>
</evidence>
<proteinExistence type="predicted"/>
<dbReference type="Proteomes" id="UP000095594">
    <property type="component" value="Unassembled WGS sequence"/>
</dbReference>
<name>A0A174F142_9CLOT</name>
<gene>
    <name evidence="1" type="ORF">ERS852471_01525</name>
</gene>